<sequence>MGRGFVLVGEQHKLAWAAYGVAVAPTVGLVERGEMKVRYSDVPGVKNYTTPDTLTWFILPVLVVARIVATEMIPAPRSHM</sequence>
<accession>A0A183TT67</accession>
<protein>
    <submittedName>
        <fullName evidence="3">CN hydrolase domain-containing protein</fullName>
    </submittedName>
</protein>
<dbReference type="EMBL" id="UYSU01048593">
    <property type="protein sequence ID" value="VDM06052.1"/>
    <property type="molecule type" value="Genomic_DNA"/>
</dbReference>
<proteinExistence type="predicted"/>
<reference evidence="1 2" key="2">
    <citation type="submission" date="2018-11" db="EMBL/GenBank/DDBJ databases">
        <authorList>
            <consortium name="Pathogen Informatics"/>
        </authorList>
    </citation>
    <scope>NUCLEOTIDE SEQUENCE [LARGE SCALE GENOMIC DNA]</scope>
    <source>
        <strain evidence="1 2">NST_G2</strain>
    </source>
</reference>
<gene>
    <name evidence="1" type="ORF">SSLN_LOCUS19666</name>
</gene>
<evidence type="ECO:0000313" key="1">
    <source>
        <dbReference type="EMBL" id="VDM06052.1"/>
    </source>
</evidence>
<name>A0A183TT67_SCHSO</name>
<evidence type="ECO:0000313" key="2">
    <source>
        <dbReference type="Proteomes" id="UP000275846"/>
    </source>
</evidence>
<organism evidence="3">
    <name type="scientific">Schistocephalus solidus</name>
    <name type="common">Tapeworm</name>
    <dbReference type="NCBI Taxonomy" id="70667"/>
    <lineage>
        <taxon>Eukaryota</taxon>
        <taxon>Metazoa</taxon>
        <taxon>Spiralia</taxon>
        <taxon>Lophotrochozoa</taxon>
        <taxon>Platyhelminthes</taxon>
        <taxon>Cestoda</taxon>
        <taxon>Eucestoda</taxon>
        <taxon>Diphyllobothriidea</taxon>
        <taxon>Diphyllobothriidae</taxon>
        <taxon>Schistocephalus</taxon>
    </lineage>
</organism>
<dbReference type="Proteomes" id="UP000275846">
    <property type="component" value="Unassembled WGS sequence"/>
</dbReference>
<reference evidence="3" key="1">
    <citation type="submission" date="2016-06" db="UniProtKB">
        <authorList>
            <consortium name="WormBaseParasite"/>
        </authorList>
    </citation>
    <scope>IDENTIFICATION</scope>
</reference>
<dbReference type="WBParaSite" id="SSLN_0002039701-mRNA-1">
    <property type="protein sequence ID" value="SSLN_0002039701-mRNA-1"/>
    <property type="gene ID" value="SSLN_0002039701"/>
</dbReference>
<keyword evidence="2" id="KW-1185">Reference proteome</keyword>
<evidence type="ECO:0000313" key="3">
    <source>
        <dbReference type="WBParaSite" id="SSLN_0002039701-mRNA-1"/>
    </source>
</evidence>
<dbReference type="AlphaFoldDB" id="A0A183TT67"/>